<name>A0A1R4I2E7_9GAMM</name>
<dbReference type="InterPro" id="IPR001387">
    <property type="entry name" value="Cro/C1-type_HTH"/>
</dbReference>
<dbReference type="CDD" id="cd00093">
    <property type="entry name" value="HTH_XRE"/>
    <property type="match status" value="1"/>
</dbReference>
<sequence>MMNIQPIRNDSDLDRAFARLEELWSAAPDSPEADEIEVLSILIEKYEDKHYPIGPSDPIEAIKFRMEQQGLTQRDLEAYIGSSGRVSEVLNRKRKLSLGMIKRLHDGLKIPYDSLMNQVA</sequence>
<dbReference type="Pfam" id="PF01381">
    <property type="entry name" value="HTH_3"/>
    <property type="match status" value="1"/>
</dbReference>
<gene>
    <name evidence="2" type="ORF">CZ787_12960</name>
</gene>
<evidence type="ECO:0000313" key="2">
    <source>
        <dbReference type="EMBL" id="SJN14002.1"/>
    </source>
</evidence>
<dbReference type="InterPro" id="IPR039060">
    <property type="entry name" value="Antitox_HigA"/>
</dbReference>
<comment type="caution">
    <text evidence="2">The sequence shown here is derived from an EMBL/GenBank/DDBJ whole genome shotgun (WGS) entry which is preliminary data.</text>
</comment>
<dbReference type="SMART" id="SM00530">
    <property type="entry name" value="HTH_XRE"/>
    <property type="match status" value="1"/>
</dbReference>
<dbReference type="SUPFAM" id="SSF47413">
    <property type="entry name" value="lambda repressor-like DNA-binding domains"/>
    <property type="match status" value="1"/>
</dbReference>
<dbReference type="RefSeq" id="WP_225733795.1">
    <property type="nucleotide sequence ID" value="NZ_FUKM01000050.1"/>
</dbReference>
<evidence type="ECO:0000313" key="3">
    <source>
        <dbReference type="Proteomes" id="UP000196331"/>
    </source>
</evidence>
<dbReference type="GO" id="GO:0001046">
    <property type="term" value="F:core promoter sequence-specific DNA binding"/>
    <property type="evidence" value="ECO:0007669"/>
    <property type="project" value="TreeGrafter"/>
</dbReference>
<proteinExistence type="predicted"/>
<evidence type="ECO:0000259" key="1">
    <source>
        <dbReference type="PROSITE" id="PS50943"/>
    </source>
</evidence>
<dbReference type="GO" id="GO:0006355">
    <property type="term" value="P:regulation of DNA-templated transcription"/>
    <property type="evidence" value="ECO:0007669"/>
    <property type="project" value="InterPro"/>
</dbReference>
<dbReference type="Gene3D" id="1.10.260.40">
    <property type="entry name" value="lambda repressor-like DNA-binding domains"/>
    <property type="match status" value="1"/>
</dbReference>
<dbReference type="EMBL" id="FUKM01000050">
    <property type="protein sequence ID" value="SJN14002.1"/>
    <property type="molecule type" value="Genomic_DNA"/>
</dbReference>
<protein>
    <submittedName>
        <fullName evidence="2">Helix-turn-helix motif</fullName>
    </submittedName>
</protein>
<dbReference type="InterPro" id="IPR010982">
    <property type="entry name" value="Lambda_DNA-bd_dom_sf"/>
</dbReference>
<reference evidence="2 3" key="1">
    <citation type="submission" date="2017-02" db="EMBL/GenBank/DDBJ databases">
        <authorList>
            <person name="Dridi B."/>
        </authorList>
    </citation>
    <scope>NUCLEOTIDE SEQUENCE [LARGE SCALE GENOMIC DNA]</scope>
    <source>
        <strain evidence="2 3">JB380</strain>
    </source>
</reference>
<dbReference type="Proteomes" id="UP000196331">
    <property type="component" value="Unassembled WGS sequence"/>
</dbReference>
<dbReference type="AlphaFoldDB" id="A0A1R4I2E7"/>
<feature type="domain" description="HTH cro/C1-type" evidence="1">
    <location>
        <begin position="62"/>
        <end position="115"/>
    </location>
</feature>
<dbReference type="PROSITE" id="PS50943">
    <property type="entry name" value="HTH_CROC1"/>
    <property type="match status" value="1"/>
</dbReference>
<accession>A0A1R4I2E7</accession>
<dbReference type="PANTHER" id="PTHR40455">
    <property type="entry name" value="ANTITOXIN HIGA"/>
    <property type="match status" value="1"/>
</dbReference>
<organism evidence="2 3">
    <name type="scientific">Halomonas citrativorans</name>
    <dbReference type="NCBI Taxonomy" id="2742612"/>
    <lineage>
        <taxon>Bacteria</taxon>
        <taxon>Pseudomonadati</taxon>
        <taxon>Pseudomonadota</taxon>
        <taxon>Gammaproteobacteria</taxon>
        <taxon>Oceanospirillales</taxon>
        <taxon>Halomonadaceae</taxon>
        <taxon>Halomonas</taxon>
    </lineage>
</organism>
<dbReference type="PANTHER" id="PTHR40455:SF1">
    <property type="entry name" value="ANTITOXIN HIGA"/>
    <property type="match status" value="1"/>
</dbReference>